<dbReference type="InterPro" id="IPR001123">
    <property type="entry name" value="LeuE-type"/>
</dbReference>
<feature type="transmembrane region" description="Helical" evidence="6">
    <location>
        <begin position="73"/>
        <end position="92"/>
    </location>
</feature>
<evidence type="ECO:0000256" key="4">
    <source>
        <dbReference type="ARBA" id="ARBA00022989"/>
    </source>
</evidence>
<dbReference type="PANTHER" id="PTHR30086">
    <property type="entry name" value="ARGININE EXPORTER PROTEIN ARGO"/>
    <property type="match status" value="1"/>
</dbReference>
<comment type="subcellular location">
    <subcellularLocation>
        <location evidence="1">Cell membrane</location>
        <topology evidence="1">Multi-pass membrane protein</topology>
    </subcellularLocation>
</comment>
<keyword evidence="3 6" id="KW-0812">Transmembrane</keyword>
<evidence type="ECO:0000256" key="1">
    <source>
        <dbReference type="ARBA" id="ARBA00004651"/>
    </source>
</evidence>
<dbReference type="Pfam" id="PF01810">
    <property type="entry name" value="LysE"/>
    <property type="match status" value="1"/>
</dbReference>
<feature type="transmembrane region" description="Helical" evidence="6">
    <location>
        <begin position="6"/>
        <end position="28"/>
    </location>
</feature>
<keyword evidence="5 6" id="KW-0472">Membrane</keyword>
<dbReference type="AlphaFoldDB" id="A0A1G7MAT5"/>
<dbReference type="GO" id="GO:0005886">
    <property type="term" value="C:plasma membrane"/>
    <property type="evidence" value="ECO:0007669"/>
    <property type="project" value="UniProtKB-SubCell"/>
</dbReference>
<protein>
    <submittedName>
        <fullName evidence="7">Threonine/homoserine/homoserine lactone efflux protein</fullName>
    </submittedName>
</protein>
<organism evidence="7 8">
    <name type="scientific">Sporolituus thermophilus DSM 23256</name>
    <dbReference type="NCBI Taxonomy" id="1123285"/>
    <lineage>
        <taxon>Bacteria</taxon>
        <taxon>Bacillati</taxon>
        <taxon>Bacillota</taxon>
        <taxon>Negativicutes</taxon>
        <taxon>Selenomonadales</taxon>
        <taxon>Sporomusaceae</taxon>
        <taxon>Sporolituus</taxon>
    </lineage>
</organism>
<evidence type="ECO:0000256" key="6">
    <source>
        <dbReference type="SAM" id="Phobius"/>
    </source>
</evidence>
<keyword evidence="2" id="KW-1003">Cell membrane</keyword>
<name>A0A1G7MAT5_9FIRM</name>
<dbReference type="Proteomes" id="UP000243333">
    <property type="component" value="Unassembled WGS sequence"/>
</dbReference>
<proteinExistence type="predicted"/>
<dbReference type="RefSeq" id="WP_093690592.1">
    <property type="nucleotide sequence ID" value="NZ_FNBU01000016.1"/>
</dbReference>
<dbReference type="GO" id="GO:0015171">
    <property type="term" value="F:amino acid transmembrane transporter activity"/>
    <property type="evidence" value="ECO:0007669"/>
    <property type="project" value="TreeGrafter"/>
</dbReference>
<keyword evidence="4 6" id="KW-1133">Transmembrane helix</keyword>
<dbReference type="EMBL" id="FNBU01000016">
    <property type="protein sequence ID" value="SDF58842.1"/>
    <property type="molecule type" value="Genomic_DNA"/>
</dbReference>
<sequence>MDLGVFIKGVIIGFSIAAPVGPIGVLCIRRTLAEGRASGFLSGLGAATADTLYGCIAGFGLTFVANFLTTQHALLRFAGGLCLCMLGLKTFFNKPASQPAAVRGKGLAAAYFSTFLLTLTNPLTILAFAAIFAALGIKGSGVSFWAAIMLIGGVFLGSTLWWFLLSSLVSTLRAKVDVRGLHWINRVSGIIITAFGVLVLLNIFEP</sequence>
<evidence type="ECO:0000313" key="7">
    <source>
        <dbReference type="EMBL" id="SDF58842.1"/>
    </source>
</evidence>
<evidence type="ECO:0000256" key="5">
    <source>
        <dbReference type="ARBA" id="ARBA00023136"/>
    </source>
</evidence>
<feature type="transmembrane region" description="Helical" evidence="6">
    <location>
        <begin position="40"/>
        <end position="67"/>
    </location>
</feature>
<evidence type="ECO:0000313" key="8">
    <source>
        <dbReference type="Proteomes" id="UP000243333"/>
    </source>
</evidence>
<feature type="transmembrane region" description="Helical" evidence="6">
    <location>
        <begin position="143"/>
        <end position="163"/>
    </location>
</feature>
<feature type="transmembrane region" description="Helical" evidence="6">
    <location>
        <begin position="112"/>
        <end position="137"/>
    </location>
</feature>
<dbReference type="OrthoDB" id="5638726at2"/>
<dbReference type="PANTHER" id="PTHR30086:SF20">
    <property type="entry name" value="ARGININE EXPORTER PROTEIN ARGO-RELATED"/>
    <property type="match status" value="1"/>
</dbReference>
<reference evidence="8" key="1">
    <citation type="submission" date="2016-10" db="EMBL/GenBank/DDBJ databases">
        <authorList>
            <person name="Varghese N."/>
            <person name="Submissions S."/>
        </authorList>
    </citation>
    <scope>NUCLEOTIDE SEQUENCE [LARGE SCALE GENOMIC DNA]</scope>
    <source>
        <strain evidence="8">DSM 23256</strain>
    </source>
</reference>
<feature type="transmembrane region" description="Helical" evidence="6">
    <location>
        <begin position="183"/>
        <end position="204"/>
    </location>
</feature>
<accession>A0A1G7MAT5</accession>
<gene>
    <name evidence="7" type="ORF">SAMN05660235_02074</name>
</gene>
<evidence type="ECO:0000256" key="2">
    <source>
        <dbReference type="ARBA" id="ARBA00022475"/>
    </source>
</evidence>
<dbReference type="STRING" id="1123285.SAMN05660235_02074"/>
<keyword evidence="8" id="KW-1185">Reference proteome</keyword>
<evidence type="ECO:0000256" key="3">
    <source>
        <dbReference type="ARBA" id="ARBA00022692"/>
    </source>
</evidence>